<evidence type="ECO:0000259" key="3">
    <source>
        <dbReference type="Pfam" id="PF25483"/>
    </source>
</evidence>
<feature type="transmembrane region" description="Helical" evidence="1">
    <location>
        <begin position="636"/>
        <end position="656"/>
    </location>
</feature>
<keyword evidence="1" id="KW-0472">Membrane</keyword>
<gene>
    <name evidence="4" type="ORF">C4D60_Mb05t11430</name>
</gene>
<dbReference type="Proteomes" id="UP000317650">
    <property type="component" value="Chromosome 5"/>
</dbReference>
<evidence type="ECO:0000256" key="2">
    <source>
        <dbReference type="SAM" id="SignalP"/>
    </source>
</evidence>
<proteinExistence type="predicted"/>
<keyword evidence="1" id="KW-1133">Transmembrane helix</keyword>
<evidence type="ECO:0000313" key="5">
    <source>
        <dbReference type="Proteomes" id="UP000317650"/>
    </source>
</evidence>
<evidence type="ECO:0000256" key="1">
    <source>
        <dbReference type="SAM" id="Phobius"/>
    </source>
</evidence>
<feature type="domain" description="DUF7906" evidence="3">
    <location>
        <begin position="81"/>
        <end position="293"/>
    </location>
</feature>
<feature type="signal peptide" evidence="2">
    <location>
        <begin position="1"/>
        <end position="25"/>
    </location>
</feature>
<dbReference type="AlphaFoldDB" id="A0A4S8JVE2"/>
<dbReference type="STRING" id="52838.A0A4S8JVE2"/>
<accession>A0A4S8JVE2</accession>
<feature type="chain" id="PRO_5020778532" description="DUF7906 domain-containing protein" evidence="2">
    <location>
        <begin position="26"/>
        <end position="669"/>
    </location>
</feature>
<keyword evidence="5" id="KW-1185">Reference proteome</keyword>
<dbReference type="PANTHER" id="PTHR31515">
    <property type="entry name" value="TRANSMEMBRANE PROTEIN-RELATED"/>
    <property type="match status" value="1"/>
</dbReference>
<evidence type="ECO:0000313" key="4">
    <source>
        <dbReference type="EMBL" id="THU66179.1"/>
    </source>
</evidence>
<name>A0A4S8JVE2_MUSBA</name>
<dbReference type="Pfam" id="PF25483">
    <property type="entry name" value="DUF7906"/>
    <property type="match status" value="1"/>
</dbReference>
<dbReference type="InterPro" id="IPR057228">
    <property type="entry name" value="DUF7906"/>
</dbReference>
<reference evidence="4 5" key="1">
    <citation type="journal article" date="2019" name="Nat. Plants">
        <title>Genome sequencing of Musa balbisiana reveals subgenome evolution and function divergence in polyploid bananas.</title>
        <authorList>
            <person name="Yao X."/>
        </authorList>
    </citation>
    <scope>NUCLEOTIDE SEQUENCE [LARGE SCALE GENOMIC DNA]</scope>
    <source>
        <strain evidence="5">cv. DH-PKW</strain>
        <tissue evidence="4">Leaves</tissue>
    </source>
</reference>
<keyword evidence="1" id="KW-0812">Transmembrane</keyword>
<comment type="caution">
    <text evidence="4">The sequence shown here is derived from an EMBL/GenBank/DDBJ whole genome shotgun (WGS) entry which is preliminary data.</text>
</comment>
<sequence length="669" mass="73969">MSKTVVPVLFLIALVSLAAPPAAKAAALGLDTFLAGVARRDPSAANDSFSALPAALKRSLAANLPAADHAALVSQLLSFHIPVPVYVKLVGDFSSAAPGLLRSFAAAAGLTSDRFHVIGATRHNLAIGHTLHLDTALSLLGSQISDAIRSHLEASPSLLYLSALLSVPYTSVDRIIQQDFQKESSNSAPGFYVYLLNLGSQAKPYAYSLDSKDASLAFTKCMGTLWTGKDRYVWIDLAAGPVEYGPAISGEGVIPRGEFHPLASLHGRPRSEGALLSDLTSVVLSAYQSLLVPSLRIPVFYENSLLIQFIHLHGPHPDTSGLDWNFIKQTLQESELAYNEQSLVFKSYSIKFSECPICSFAIARSMNSYTSRFLFENYTLIVNEYLDSKSLHQILSDSVEEVHQAAAIPEEDYGKVLPVYVFDLEYDKLLLLDRYHQAIAFRNMVIAVRTRSSQTVSDYNCNGRHMITQTRNLDRPIIGSVLQSMWGVSPIHLSWSPQHNGALVDYTWSVGQTPFGPFSDSLSLSFVQRDAARRNVLLTTLNYTITSAIDILQSMAAHGGVKKLLKENKHVEFVQRWNLLNYKLEKVVSAVSHFDFEKAMHFLRSSDHDLYAIHTLVYEASQKLEASITCFSDPPFPWASVSLFGVLLFGFCYFQGNRDKIFKSKRKQF</sequence>
<organism evidence="4 5">
    <name type="scientific">Musa balbisiana</name>
    <name type="common">Banana</name>
    <dbReference type="NCBI Taxonomy" id="52838"/>
    <lineage>
        <taxon>Eukaryota</taxon>
        <taxon>Viridiplantae</taxon>
        <taxon>Streptophyta</taxon>
        <taxon>Embryophyta</taxon>
        <taxon>Tracheophyta</taxon>
        <taxon>Spermatophyta</taxon>
        <taxon>Magnoliopsida</taxon>
        <taxon>Liliopsida</taxon>
        <taxon>Zingiberales</taxon>
        <taxon>Musaceae</taxon>
        <taxon>Musa</taxon>
    </lineage>
</organism>
<protein>
    <recommendedName>
        <fullName evidence="3">DUF7906 domain-containing protein</fullName>
    </recommendedName>
</protein>
<dbReference type="EMBL" id="PYDT01000003">
    <property type="protein sequence ID" value="THU66179.1"/>
    <property type="molecule type" value="Genomic_DNA"/>
</dbReference>
<dbReference type="PANTHER" id="PTHR31515:SF4">
    <property type="entry name" value="TRANSMEMBRANE PROTEIN"/>
    <property type="match status" value="1"/>
</dbReference>
<keyword evidence="2" id="KW-0732">Signal</keyword>